<reference evidence="1 2" key="1">
    <citation type="journal article" date="2021" name="Hortic Res">
        <title>High-quality reference genome and annotation aids understanding of berry development for evergreen blueberry (Vaccinium darrowii).</title>
        <authorList>
            <person name="Yu J."/>
            <person name="Hulse-Kemp A.M."/>
            <person name="Babiker E."/>
            <person name="Staton M."/>
        </authorList>
    </citation>
    <scope>NUCLEOTIDE SEQUENCE [LARGE SCALE GENOMIC DNA]</scope>
    <source>
        <strain evidence="2">cv. NJ 8807/NJ 8810</strain>
        <tissue evidence="1">Young leaf</tissue>
    </source>
</reference>
<dbReference type="EMBL" id="CM037153">
    <property type="protein sequence ID" value="KAH7857055.1"/>
    <property type="molecule type" value="Genomic_DNA"/>
</dbReference>
<comment type="caution">
    <text evidence="1">The sequence shown here is derived from an EMBL/GenBank/DDBJ whole genome shotgun (WGS) entry which is preliminary data.</text>
</comment>
<evidence type="ECO:0000313" key="1">
    <source>
        <dbReference type="EMBL" id="KAH7857055.1"/>
    </source>
</evidence>
<proteinExistence type="predicted"/>
<protein>
    <submittedName>
        <fullName evidence="1">Uncharacterized protein</fullName>
    </submittedName>
</protein>
<evidence type="ECO:0000313" key="2">
    <source>
        <dbReference type="Proteomes" id="UP000828048"/>
    </source>
</evidence>
<organism evidence="1 2">
    <name type="scientific">Vaccinium darrowii</name>
    <dbReference type="NCBI Taxonomy" id="229202"/>
    <lineage>
        <taxon>Eukaryota</taxon>
        <taxon>Viridiplantae</taxon>
        <taxon>Streptophyta</taxon>
        <taxon>Embryophyta</taxon>
        <taxon>Tracheophyta</taxon>
        <taxon>Spermatophyta</taxon>
        <taxon>Magnoliopsida</taxon>
        <taxon>eudicotyledons</taxon>
        <taxon>Gunneridae</taxon>
        <taxon>Pentapetalae</taxon>
        <taxon>asterids</taxon>
        <taxon>Ericales</taxon>
        <taxon>Ericaceae</taxon>
        <taxon>Vaccinioideae</taxon>
        <taxon>Vaccinieae</taxon>
        <taxon>Vaccinium</taxon>
    </lineage>
</organism>
<accession>A0ACB7YU12</accession>
<keyword evidence="2" id="KW-1185">Reference proteome</keyword>
<gene>
    <name evidence="1" type="ORF">Vadar_008513</name>
</gene>
<dbReference type="Proteomes" id="UP000828048">
    <property type="component" value="Chromosome 3"/>
</dbReference>
<sequence>MSRRGFPLSTHRLRDFQPWSSLQVMNRNNLTSPLRNSIRSLKDRVGGGRALGDSNGNNWCAILCKTEGMIWRLYGELQASYTISSGWSFDKCPSTCSCSSVSEYLGMNQEVVIMHWACAKITASLAIPNASLLEILLDKDEYNVKHEQKVEEVRSVLRKGGENPLQGLVMIDTLQRLAIDYHFQEEIEELLHKQHMESTPTTGYPEFDLYEVSARFRLLRQEGYSVPEDVFNNFKDKEGRFKSKLSTDIKGLMALYEASQLSIKGEDMLDQAADYSAILLDGLMMNLDPRQARLVDSTLRHPHHKSLARFTARNYVRDYKGINGWVNRLQELATMDFEMVQSTHKREILQVSEWWKDRGLANELKFARNQPLKWYMWPMAILIDPSFSHQRVELTKPISLIYIIDDIFDVYGTLEELTLFTEAVNRWELAAVENLPYYMKTCFNALYDITNEIAYNIYKEHGWNPIDSLRKTWASLCNAFLAEAKWFASGQLPNAEEHLKTAVVSSGVHVVLVHMFFLLGHGITRESVNLVNDNPGIITSTATILRLWDDLGSAKDEDQGGHDGSYIDCYMKDHKGSSVNRAREQVNRMISDAWKCLNQECLSPNPFSTSFTKGSLNLARMVPLINIGVVIHNEQDNNVVHVNEEMQSIEATVRKRKATHVGKENKNLQAQAGNVISNVALAQRARRE</sequence>
<name>A0ACB7YU12_9ERIC</name>